<name>A0A672YCU1_9TELE</name>
<dbReference type="InParanoid" id="A0A672YCU1"/>
<feature type="compositionally biased region" description="Low complexity" evidence="2">
    <location>
        <begin position="171"/>
        <end position="181"/>
    </location>
</feature>
<sequence>MWRSSGSTPSSSLHKMKFEALELEVLVEEANKHLTELQQRNLNITRRNAIWEEICAKVNAVGKVRRTAEEVKKRAQDLRQRTKEKVAYSTTLANKTGDGPAEENPLSTTEQQVQLWFCDEQIGGLKDMSPGARTCRQRRFGTNTCFSDLNLIKNNLSFFFHGESTSEVRPSTSHSSQTTSAHSRRRPAVEDIDVELQQEQKWQAAALKDGLQLIMQELRSESSVTHVLRRHSGHHCTAGSWSALYLS</sequence>
<evidence type="ECO:0000259" key="3">
    <source>
        <dbReference type="Pfam" id="PF13873"/>
    </source>
</evidence>
<protein>
    <recommendedName>
        <fullName evidence="3">Myb/SANT-like DNA-binding domain-containing protein</fullName>
    </recommendedName>
</protein>
<dbReference type="PANTHER" id="PTHR23098:SF16">
    <property type="entry name" value="REGULATORY PROTEIN ZESTE"/>
    <property type="match status" value="1"/>
</dbReference>
<feature type="domain" description="Myb/SANT-like DNA-binding" evidence="3">
    <location>
        <begin position="15"/>
        <end position="87"/>
    </location>
</feature>
<keyword evidence="1" id="KW-0175">Coiled coil</keyword>
<feature type="coiled-coil region" evidence="1">
    <location>
        <begin position="20"/>
        <end position="85"/>
    </location>
</feature>
<feature type="region of interest" description="Disordered" evidence="2">
    <location>
        <begin position="166"/>
        <end position="187"/>
    </location>
</feature>
<reference evidence="4" key="2">
    <citation type="submission" date="2025-09" db="UniProtKB">
        <authorList>
            <consortium name="Ensembl"/>
        </authorList>
    </citation>
    <scope>IDENTIFICATION</scope>
</reference>
<reference evidence="4" key="1">
    <citation type="submission" date="2025-08" db="UniProtKB">
        <authorList>
            <consortium name="Ensembl"/>
        </authorList>
    </citation>
    <scope>IDENTIFICATION</scope>
</reference>
<accession>A0A672YCU1</accession>
<organism evidence="4 5">
    <name type="scientific">Sphaeramia orbicularis</name>
    <name type="common">orbiculate cardinalfish</name>
    <dbReference type="NCBI Taxonomy" id="375764"/>
    <lineage>
        <taxon>Eukaryota</taxon>
        <taxon>Metazoa</taxon>
        <taxon>Chordata</taxon>
        <taxon>Craniata</taxon>
        <taxon>Vertebrata</taxon>
        <taxon>Euteleostomi</taxon>
        <taxon>Actinopterygii</taxon>
        <taxon>Neopterygii</taxon>
        <taxon>Teleostei</taxon>
        <taxon>Neoteleostei</taxon>
        <taxon>Acanthomorphata</taxon>
        <taxon>Gobiaria</taxon>
        <taxon>Kurtiformes</taxon>
        <taxon>Apogonoidei</taxon>
        <taxon>Apogonidae</taxon>
        <taxon>Apogoninae</taxon>
        <taxon>Sphaeramia</taxon>
    </lineage>
</organism>
<evidence type="ECO:0000313" key="4">
    <source>
        <dbReference type="Ensembl" id="ENSSORP00005002819.1"/>
    </source>
</evidence>
<dbReference type="GO" id="GO:0005634">
    <property type="term" value="C:nucleus"/>
    <property type="evidence" value="ECO:0007669"/>
    <property type="project" value="TreeGrafter"/>
</dbReference>
<dbReference type="PANTHER" id="PTHR23098">
    <property type="entry name" value="AGAP001331-PA-RELATED"/>
    <property type="match status" value="1"/>
</dbReference>
<dbReference type="InterPro" id="IPR028002">
    <property type="entry name" value="Myb_DNA-bind_5"/>
</dbReference>
<evidence type="ECO:0000256" key="2">
    <source>
        <dbReference type="SAM" id="MobiDB-lite"/>
    </source>
</evidence>
<dbReference type="Pfam" id="PF13873">
    <property type="entry name" value="Myb_DNA-bind_5"/>
    <property type="match status" value="1"/>
</dbReference>
<evidence type="ECO:0000313" key="5">
    <source>
        <dbReference type="Proteomes" id="UP000472271"/>
    </source>
</evidence>
<dbReference type="AlphaFoldDB" id="A0A672YCU1"/>
<proteinExistence type="predicted"/>
<dbReference type="Ensembl" id="ENSSORT00005002903.1">
    <property type="protein sequence ID" value="ENSSORP00005002819.1"/>
    <property type="gene ID" value="ENSSORG00005001755.1"/>
</dbReference>
<evidence type="ECO:0000256" key="1">
    <source>
        <dbReference type="SAM" id="Coils"/>
    </source>
</evidence>
<dbReference type="Proteomes" id="UP000472271">
    <property type="component" value="Unassembled WGS sequence"/>
</dbReference>
<keyword evidence="5" id="KW-1185">Reference proteome</keyword>